<evidence type="ECO:0000313" key="1">
    <source>
        <dbReference type="EMBL" id="OIR04157.1"/>
    </source>
</evidence>
<dbReference type="EMBL" id="MLJW01000059">
    <property type="protein sequence ID" value="OIR04157.1"/>
    <property type="molecule type" value="Genomic_DNA"/>
</dbReference>
<comment type="caution">
    <text evidence="1">The sequence shown here is derived from an EMBL/GenBank/DDBJ whole genome shotgun (WGS) entry which is preliminary data.</text>
</comment>
<dbReference type="AlphaFoldDB" id="A0A1J5SJ42"/>
<sequence length="150" mass="16739">MISLFRNAMLTSLCVCSAALAAPSHFPVVIGSALTCRDQISVDYFSDYMKTFFGKPAFFAGGANWWKVSESIFNSPVEYVFVGYGQDFIGATFKDSPEKLIANVRDFTGMEYRQTGTEKWEATTSGVLIKYYDKNASSKMYCFGSPHTPY</sequence>
<organism evidence="1">
    <name type="scientific">mine drainage metagenome</name>
    <dbReference type="NCBI Taxonomy" id="410659"/>
    <lineage>
        <taxon>unclassified sequences</taxon>
        <taxon>metagenomes</taxon>
        <taxon>ecological metagenomes</taxon>
    </lineage>
</organism>
<gene>
    <name evidence="1" type="ORF">GALL_136390</name>
</gene>
<reference evidence="1" key="1">
    <citation type="submission" date="2016-10" db="EMBL/GenBank/DDBJ databases">
        <title>Sequence of Gallionella enrichment culture.</title>
        <authorList>
            <person name="Poehlein A."/>
            <person name="Muehling M."/>
            <person name="Daniel R."/>
        </authorList>
    </citation>
    <scope>NUCLEOTIDE SEQUENCE</scope>
</reference>
<name>A0A1J5SJ42_9ZZZZ</name>
<accession>A0A1J5SJ42</accession>
<proteinExistence type="predicted"/>
<protein>
    <submittedName>
        <fullName evidence="1">Uncharacterized protein</fullName>
    </submittedName>
</protein>